<dbReference type="KEGG" id="trg:TRUGW13939_07273"/>
<dbReference type="GeneID" id="55994766"/>
<comment type="subcellular location">
    <subcellularLocation>
        <location evidence="1">Cell membrane</location>
        <topology evidence="1">Lipid-anchor</topology>
        <topology evidence="1">GPI-anchor</topology>
    </subcellularLocation>
</comment>
<reference evidence="19" key="1">
    <citation type="submission" date="2020-06" db="EMBL/GenBank/DDBJ databases">
        <title>A chromosome-scale genome assembly of Talaromyces rugulosus W13939.</title>
        <authorList>
            <person name="Wang B."/>
            <person name="Guo L."/>
            <person name="Ye K."/>
            <person name="Wang L."/>
        </authorList>
    </citation>
    <scope>NUCLEOTIDE SEQUENCE [LARGE SCALE GENOMIC DNA]</scope>
    <source>
        <strain evidence="19">W13939</strain>
    </source>
</reference>
<feature type="chain" id="PRO_5028937823" description="Probable aspartic-type endopeptidase OPSB" evidence="16">
    <location>
        <begin position="21"/>
        <end position="485"/>
    </location>
</feature>
<keyword evidence="9" id="KW-0472">Membrane</keyword>
<dbReference type="InterPro" id="IPR021109">
    <property type="entry name" value="Peptidase_aspartic_dom_sf"/>
</dbReference>
<dbReference type="EMBL" id="CP055901">
    <property type="protein sequence ID" value="QKX60130.1"/>
    <property type="molecule type" value="Genomic_DNA"/>
</dbReference>
<dbReference type="InterPro" id="IPR033876">
    <property type="entry name" value="SAP-like"/>
</dbReference>
<evidence type="ECO:0000256" key="16">
    <source>
        <dbReference type="SAM" id="SignalP"/>
    </source>
</evidence>
<keyword evidence="11" id="KW-0449">Lipoprotein</keyword>
<evidence type="ECO:0000256" key="13">
    <source>
        <dbReference type="ARBA" id="ARBA00068059"/>
    </source>
</evidence>
<dbReference type="Gene3D" id="2.40.70.10">
    <property type="entry name" value="Acid Proteases"/>
    <property type="match status" value="2"/>
</dbReference>
<dbReference type="PROSITE" id="PS00141">
    <property type="entry name" value="ASP_PROTEASE"/>
    <property type="match status" value="1"/>
</dbReference>
<keyword evidence="10" id="KW-0325">Glycoprotein</keyword>
<evidence type="ECO:0000256" key="3">
    <source>
        <dbReference type="ARBA" id="ARBA00022475"/>
    </source>
</evidence>
<evidence type="ECO:0000259" key="17">
    <source>
        <dbReference type="PROSITE" id="PS51767"/>
    </source>
</evidence>
<dbReference type="PRINTS" id="PR00792">
    <property type="entry name" value="PEPSIN"/>
</dbReference>
<evidence type="ECO:0000256" key="12">
    <source>
        <dbReference type="ARBA" id="ARBA00067536"/>
    </source>
</evidence>
<evidence type="ECO:0000256" key="2">
    <source>
        <dbReference type="ARBA" id="ARBA00007447"/>
    </source>
</evidence>
<dbReference type="PANTHER" id="PTHR47966:SF65">
    <property type="entry name" value="ASPARTIC-TYPE ENDOPEPTIDASE"/>
    <property type="match status" value="1"/>
</dbReference>
<dbReference type="AlphaFoldDB" id="A0A7H8R177"/>
<evidence type="ECO:0000256" key="10">
    <source>
        <dbReference type="ARBA" id="ARBA00023180"/>
    </source>
</evidence>
<evidence type="ECO:0000256" key="14">
    <source>
        <dbReference type="PIRSR" id="PIRSR601461-1"/>
    </source>
</evidence>
<dbReference type="PANTHER" id="PTHR47966">
    <property type="entry name" value="BETA-SITE APP-CLEAVING ENZYME, ISOFORM A-RELATED"/>
    <property type="match status" value="1"/>
</dbReference>
<evidence type="ECO:0000256" key="7">
    <source>
        <dbReference type="ARBA" id="ARBA00022750"/>
    </source>
</evidence>
<organism evidence="18 19">
    <name type="scientific">Talaromyces rugulosus</name>
    <name type="common">Penicillium rugulosum</name>
    <dbReference type="NCBI Taxonomy" id="121627"/>
    <lineage>
        <taxon>Eukaryota</taxon>
        <taxon>Fungi</taxon>
        <taxon>Dikarya</taxon>
        <taxon>Ascomycota</taxon>
        <taxon>Pezizomycotina</taxon>
        <taxon>Eurotiomycetes</taxon>
        <taxon>Eurotiomycetidae</taxon>
        <taxon>Eurotiales</taxon>
        <taxon>Trichocomaceae</taxon>
        <taxon>Talaromyces</taxon>
        <taxon>Talaromyces sect. Islandici</taxon>
    </lineage>
</organism>
<evidence type="ECO:0000313" key="18">
    <source>
        <dbReference type="EMBL" id="QKX60130.1"/>
    </source>
</evidence>
<evidence type="ECO:0000256" key="5">
    <source>
        <dbReference type="ARBA" id="ARBA00022670"/>
    </source>
</evidence>
<keyword evidence="7 15" id="KW-0064">Aspartyl protease</keyword>
<dbReference type="Proteomes" id="UP000509510">
    <property type="component" value="Chromosome IV"/>
</dbReference>
<dbReference type="GO" id="GO:0004190">
    <property type="term" value="F:aspartic-type endopeptidase activity"/>
    <property type="evidence" value="ECO:0007669"/>
    <property type="project" value="UniProtKB-KW"/>
</dbReference>
<sequence length="485" mass="50829">MMWSTLAVFLAVANFDVGQAISLHKRDVATVVSLDITRNHVPDPATRDLRRRSMTVIESLDNEETLYFCNVTLGTPAQKVRLSLDTGSSDLWCNTASSTLCSGKGDNCATSGTYDANSSSTYEYLSSDFNISYVDGSGAAGDYVTDTISIGGATLKSFQFGIGYSSDSTEGVLGLGYPINEAEVSRARTSPYANLPKAMVDDKLINSNAYSLWLNDLDANTGSILFGGVDSDKYIGDLETLPILRVDGEYAEFLITLTGVAFDNGSTDKKYNSSDLPAAVLLDSGSSLTYLPDSIVEDIYDDVGVTYDTASGVGYVPCSYMNDDKNFTFTFSSPSISVDMSEMVLEAGTGSTYPDGTSACVFGIAPAGTSTVVLGDTFLRSAYVVYDIANNEISLAQTNFNSTSQDIQEIGTGSSSVPGATAVSNPVTSVVGAGSDATAVITGAVASATGSSGAATTRSSLMGGLTHLPAVMTVAGFVLTLWMWT</sequence>
<dbReference type="InterPro" id="IPR001461">
    <property type="entry name" value="Aspartic_peptidase_A1"/>
</dbReference>
<dbReference type="SUPFAM" id="SSF50630">
    <property type="entry name" value="Acid proteases"/>
    <property type="match status" value="1"/>
</dbReference>
<evidence type="ECO:0000256" key="1">
    <source>
        <dbReference type="ARBA" id="ARBA00004609"/>
    </source>
</evidence>
<accession>A0A7H8R177</accession>
<dbReference type="Pfam" id="PF00026">
    <property type="entry name" value="Asp"/>
    <property type="match status" value="1"/>
</dbReference>
<feature type="domain" description="Peptidase A1" evidence="17">
    <location>
        <begin position="67"/>
        <end position="396"/>
    </location>
</feature>
<keyword evidence="19" id="KW-1185">Reference proteome</keyword>
<dbReference type="FunFam" id="2.40.70.10:FF:000011">
    <property type="entry name" value="Aspartic protease"/>
    <property type="match status" value="1"/>
</dbReference>
<keyword evidence="8 15" id="KW-0378">Hydrolase</keyword>
<name>A0A7H8R177_TALRU</name>
<evidence type="ECO:0000313" key="19">
    <source>
        <dbReference type="Proteomes" id="UP000509510"/>
    </source>
</evidence>
<dbReference type="RefSeq" id="XP_035346307.1">
    <property type="nucleotide sequence ID" value="XM_035490414.1"/>
</dbReference>
<comment type="similarity">
    <text evidence="2 15">Belongs to the peptidase A1 family.</text>
</comment>
<keyword evidence="4" id="KW-0336">GPI-anchor</keyword>
<evidence type="ECO:0000256" key="9">
    <source>
        <dbReference type="ARBA" id="ARBA00023136"/>
    </source>
</evidence>
<dbReference type="GO" id="GO:0098552">
    <property type="term" value="C:side of membrane"/>
    <property type="evidence" value="ECO:0007669"/>
    <property type="project" value="UniProtKB-KW"/>
</dbReference>
<dbReference type="PROSITE" id="PS51767">
    <property type="entry name" value="PEPTIDASE_A1"/>
    <property type="match status" value="1"/>
</dbReference>
<keyword evidence="3" id="KW-1003">Cell membrane</keyword>
<evidence type="ECO:0000256" key="11">
    <source>
        <dbReference type="ARBA" id="ARBA00023288"/>
    </source>
</evidence>
<keyword evidence="5 15" id="KW-0645">Protease</keyword>
<dbReference type="FunFam" id="2.40.70.10:FF:000068">
    <property type="entry name" value="Aspartic-type endopeptidase (OpsB)"/>
    <property type="match status" value="1"/>
</dbReference>
<dbReference type="GO" id="GO:0006508">
    <property type="term" value="P:proteolysis"/>
    <property type="evidence" value="ECO:0007669"/>
    <property type="project" value="UniProtKB-KW"/>
</dbReference>
<evidence type="ECO:0000256" key="4">
    <source>
        <dbReference type="ARBA" id="ARBA00022622"/>
    </source>
</evidence>
<dbReference type="InterPro" id="IPR033121">
    <property type="entry name" value="PEPTIDASE_A1"/>
</dbReference>
<dbReference type="InterPro" id="IPR001969">
    <property type="entry name" value="Aspartic_peptidase_AS"/>
</dbReference>
<feature type="active site" evidence="14">
    <location>
        <position position="85"/>
    </location>
</feature>
<feature type="active site" evidence="14">
    <location>
        <position position="283"/>
    </location>
</feature>
<dbReference type="OrthoDB" id="771136at2759"/>
<dbReference type="CDD" id="cd05474">
    <property type="entry name" value="SAP_like"/>
    <property type="match status" value="1"/>
</dbReference>
<keyword evidence="6 16" id="KW-0732">Signal</keyword>
<proteinExistence type="inferred from homology"/>
<gene>
    <name evidence="18" type="ORF">TRUGW13939_07273</name>
</gene>
<evidence type="ECO:0000256" key="15">
    <source>
        <dbReference type="RuleBase" id="RU000454"/>
    </source>
</evidence>
<feature type="signal peptide" evidence="16">
    <location>
        <begin position="1"/>
        <end position="20"/>
    </location>
</feature>
<evidence type="ECO:0000256" key="6">
    <source>
        <dbReference type="ARBA" id="ARBA00022729"/>
    </source>
</evidence>
<evidence type="ECO:0000256" key="8">
    <source>
        <dbReference type="ARBA" id="ARBA00022801"/>
    </source>
</evidence>
<dbReference type="GO" id="GO:0005886">
    <property type="term" value="C:plasma membrane"/>
    <property type="evidence" value="ECO:0007669"/>
    <property type="project" value="UniProtKB-SubCell"/>
</dbReference>
<protein>
    <recommendedName>
        <fullName evidence="13">Probable aspartic-type endopeptidase OPSB</fullName>
    </recommendedName>
    <alternativeName>
        <fullName evidence="12">Probable aspartic-type endopeptidase opsB</fullName>
    </alternativeName>
</protein>